<gene>
    <name evidence="2" type="ORF">ABID14_001472</name>
</gene>
<dbReference type="Pfam" id="PF13443">
    <property type="entry name" value="HTH_26"/>
    <property type="match status" value="1"/>
</dbReference>
<dbReference type="InterPro" id="IPR010982">
    <property type="entry name" value="Lambda_DNA-bd_dom_sf"/>
</dbReference>
<reference evidence="2 3" key="1">
    <citation type="submission" date="2024-06" db="EMBL/GenBank/DDBJ databases">
        <title>Genomic Encyclopedia of Type Strains, Phase IV (KMG-IV): sequencing the most valuable type-strain genomes for metagenomic binning, comparative biology and taxonomic classification.</title>
        <authorList>
            <person name="Goeker M."/>
        </authorList>
    </citation>
    <scope>NUCLEOTIDE SEQUENCE [LARGE SCALE GENOMIC DNA]</scope>
    <source>
        <strain evidence="2 3">DSM 21460</strain>
    </source>
</reference>
<dbReference type="Proteomes" id="UP001549162">
    <property type="component" value="Unassembled WGS sequence"/>
</dbReference>
<evidence type="ECO:0000259" key="1">
    <source>
        <dbReference type="PROSITE" id="PS50943"/>
    </source>
</evidence>
<feature type="domain" description="HTH cro/C1-type" evidence="1">
    <location>
        <begin position="14"/>
        <end position="63"/>
    </location>
</feature>
<keyword evidence="3" id="KW-1185">Reference proteome</keyword>
<name>A0ABV2JAM5_9FIRM</name>
<dbReference type="Gene3D" id="1.10.260.40">
    <property type="entry name" value="lambda repressor-like DNA-binding domains"/>
    <property type="match status" value="1"/>
</dbReference>
<evidence type="ECO:0000313" key="3">
    <source>
        <dbReference type="Proteomes" id="UP001549162"/>
    </source>
</evidence>
<dbReference type="CDD" id="cd00093">
    <property type="entry name" value="HTH_XRE"/>
    <property type="match status" value="1"/>
</dbReference>
<dbReference type="PANTHER" id="PTHR37301">
    <property type="entry name" value="DNA-BINDING PROTEIN-RELATED"/>
    <property type="match status" value="1"/>
</dbReference>
<protein>
    <submittedName>
        <fullName evidence="2">Transcriptional regulator</fullName>
    </submittedName>
</protein>
<comment type="caution">
    <text evidence="2">The sequence shown here is derived from an EMBL/GenBank/DDBJ whole genome shotgun (WGS) entry which is preliminary data.</text>
</comment>
<dbReference type="SUPFAM" id="SSF47413">
    <property type="entry name" value="lambda repressor-like DNA-binding domains"/>
    <property type="match status" value="1"/>
</dbReference>
<dbReference type="InterPro" id="IPR001387">
    <property type="entry name" value="Cro/C1-type_HTH"/>
</dbReference>
<proteinExistence type="predicted"/>
<dbReference type="RefSeq" id="WP_354368651.1">
    <property type="nucleotide sequence ID" value="NZ_JBEPMA010000009.1"/>
</dbReference>
<organism evidence="2 3">
    <name type="scientific">Peptoniphilus olsenii</name>
    <dbReference type="NCBI Taxonomy" id="411570"/>
    <lineage>
        <taxon>Bacteria</taxon>
        <taxon>Bacillati</taxon>
        <taxon>Bacillota</taxon>
        <taxon>Tissierellia</taxon>
        <taxon>Tissierellales</taxon>
        <taxon>Peptoniphilaceae</taxon>
        <taxon>Peptoniphilus</taxon>
    </lineage>
</organism>
<dbReference type="PROSITE" id="PS50943">
    <property type="entry name" value="HTH_CROC1"/>
    <property type="match status" value="1"/>
</dbReference>
<accession>A0ABV2JAM5</accession>
<evidence type="ECO:0000313" key="2">
    <source>
        <dbReference type="EMBL" id="MET3617837.1"/>
    </source>
</evidence>
<sequence>MGKIIVNLDVELAKNKMSLTELSEKVGITLPNLSILKNNKAKAIRFSTLEKICEALNCDVCDILKYER</sequence>
<dbReference type="PANTHER" id="PTHR37301:SF1">
    <property type="entry name" value="DNA-BINDING PROTEIN"/>
    <property type="match status" value="1"/>
</dbReference>
<dbReference type="EMBL" id="JBEPMA010000009">
    <property type="protein sequence ID" value="MET3617837.1"/>
    <property type="molecule type" value="Genomic_DNA"/>
</dbReference>
<dbReference type="SMART" id="SM00530">
    <property type="entry name" value="HTH_XRE"/>
    <property type="match status" value="1"/>
</dbReference>